<proteinExistence type="predicted"/>
<dbReference type="InterPro" id="IPR014926">
    <property type="entry name" value="Phage_D3112_Orf24"/>
</dbReference>
<dbReference type="Pfam" id="PF08822">
    <property type="entry name" value="DUF1804"/>
    <property type="match status" value="1"/>
</dbReference>
<dbReference type="AlphaFoldDB" id="A0AAX2M4Q1"/>
<dbReference type="RefSeq" id="WP_076225717.1">
    <property type="nucleotide sequence ID" value="NZ_JBHMEH010000135.1"/>
</dbReference>
<evidence type="ECO:0000313" key="1">
    <source>
        <dbReference type="EMBL" id="SUX31384.1"/>
    </source>
</evidence>
<evidence type="ECO:0000313" key="2">
    <source>
        <dbReference type="Proteomes" id="UP000254029"/>
    </source>
</evidence>
<accession>A0AAX2M4Q1</accession>
<name>A0AAX2M4Q1_CHRVL</name>
<protein>
    <submittedName>
        <fullName evidence="1">Protein of uncharacterized function (DUF1804)</fullName>
    </submittedName>
</protein>
<dbReference type="Proteomes" id="UP000254029">
    <property type="component" value="Unassembled WGS sequence"/>
</dbReference>
<reference evidence="1 2" key="1">
    <citation type="submission" date="2018-06" db="EMBL/GenBank/DDBJ databases">
        <authorList>
            <consortium name="Pathogen Informatics"/>
            <person name="Doyle S."/>
        </authorList>
    </citation>
    <scope>NUCLEOTIDE SEQUENCE [LARGE SCALE GENOMIC DNA]</scope>
    <source>
        <strain evidence="1 2">NCTC8684</strain>
    </source>
</reference>
<organism evidence="1 2">
    <name type="scientific">Chromobacterium violaceum</name>
    <dbReference type="NCBI Taxonomy" id="536"/>
    <lineage>
        <taxon>Bacteria</taxon>
        <taxon>Pseudomonadati</taxon>
        <taxon>Pseudomonadota</taxon>
        <taxon>Betaproteobacteria</taxon>
        <taxon>Neisseriales</taxon>
        <taxon>Chromobacteriaceae</taxon>
        <taxon>Chromobacterium</taxon>
    </lineage>
</organism>
<gene>
    <name evidence="1" type="ORF">NCTC8684_00422</name>
</gene>
<comment type="caution">
    <text evidence="1">The sequence shown here is derived from an EMBL/GenBank/DDBJ whole genome shotgun (WGS) entry which is preliminary data.</text>
</comment>
<dbReference type="EMBL" id="UIGR01000001">
    <property type="protein sequence ID" value="SUX31384.1"/>
    <property type="molecule type" value="Genomic_DNA"/>
</dbReference>
<sequence length="166" mass="18106">MAHTPETRDKLRRLYVFDRISLEVAAMQCGVSMSTASRWKRELAEAGDDWDKVRAAHILAGGGIESIARAALSGFMVQYQAVMEALQVDANLPAEKKVGMLASLADSFNKTIAASKRVLPETSQLATAMEVVQSLAAYIRENHPQHAAAFVEILEPFGNELANLYG</sequence>